<evidence type="ECO:0000313" key="4">
    <source>
        <dbReference type="Proteomes" id="UP001187192"/>
    </source>
</evidence>
<reference evidence="3" key="1">
    <citation type="submission" date="2023-07" db="EMBL/GenBank/DDBJ databases">
        <title>draft genome sequence of fig (Ficus carica).</title>
        <authorList>
            <person name="Takahashi T."/>
            <person name="Nishimura K."/>
        </authorList>
    </citation>
    <scope>NUCLEOTIDE SEQUENCE</scope>
</reference>
<gene>
    <name evidence="3" type="ORF">TIFTF001_009167</name>
</gene>
<protein>
    <submittedName>
        <fullName evidence="3">Uncharacterized protein</fullName>
    </submittedName>
</protein>
<keyword evidence="2" id="KW-0812">Transmembrane</keyword>
<keyword evidence="2" id="KW-1133">Transmembrane helix</keyword>
<sequence>MAIIGDALRQAFMPKHEYESLREEDRAWGKLQRPLLMAFMAVICLVVVVSTIITLNIVFPADASRRPFCGDRALQPLPLNVKGGGGEGDSDLLLGAFYLTNQETVDYFWMVVFVPSMIIFLLTAVYLIAGKDGKLLRIEAMEHVSGDLQMGLSGIEINSPEMVTCCVEKPKQKFSFGTTVGQFCIGITVAYSAPTRHGCLKVVENNYCASKRGYAFHVFLLKSYHIKGGKEEGRKWVEGKVDGNGLSWLFGKKEKRRERKMGWKNINTDMYSWLVNIPDQIYNRIAKSLLQKIVPCPFPSCGVRCLSILNAVFAVVFGLLALFLGSSLLTLGNSCSLPLFWCYEFASWGLVILYGGTAFFLRRRAAVILDEGGSGGRNLGLEMLEANPVEVTPEVERRVSEGFKAWMGSSLLSSDDEDEPDSYQEVSHVTRTNSSRETI</sequence>
<feature type="transmembrane region" description="Helical" evidence="2">
    <location>
        <begin position="35"/>
        <end position="59"/>
    </location>
</feature>
<dbReference type="Proteomes" id="UP001187192">
    <property type="component" value="Unassembled WGS sequence"/>
</dbReference>
<evidence type="ECO:0000313" key="3">
    <source>
        <dbReference type="EMBL" id="GMN39935.1"/>
    </source>
</evidence>
<name>A0AA87ZUT8_FICCA</name>
<evidence type="ECO:0000256" key="1">
    <source>
        <dbReference type="SAM" id="MobiDB-lite"/>
    </source>
</evidence>
<keyword evidence="4" id="KW-1185">Reference proteome</keyword>
<keyword evidence="2" id="KW-0472">Membrane</keyword>
<feature type="compositionally biased region" description="Polar residues" evidence="1">
    <location>
        <begin position="424"/>
        <end position="439"/>
    </location>
</feature>
<organism evidence="3 4">
    <name type="scientific">Ficus carica</name>
    <name type="common">Common fig</name>
    <dbReference type="NCBI Taxonomy" id="3494"/>
    <lineage>
        <taxon>Eukaryota</taxon>
        <taxon>Viridiplantae</taxon>
        <taxon>Streptophyta</taxon>
        <taxon>Embryophyta</taxon>
        <taxon>Tracheophyta</taxon>
        <taxon>Spermatophyta</taxon>
        <taxon>Magnoliopsida</taxon>
        <taxon>eudicotyledons</taxon>
        <taxon>Gunneridae</taxon>
        <taxon>Pentapetalae</taxon>
        <taxon>rosids</taxon>
        <taxon>fabids</taxon>
        <taxon>Rosales</taxon>
        <taxon>Moraceae</taxon>
        <taxon>Ficeae</taxon>
        <taxon>Ficus</taxon>
    </lineage>
</organism>
<feature type="transmembrane region" description="Helical" evidence="2">
    <location>
        <begin position="338"/>
        <end position="361"/>
    </location>
</feature>
<dbReference type="PANTHER" id="PTHR36060:SF1">
    <property type="entry name" value="OS02G0272400 PROTEIN"/>
    <property type="match status" value="1"/>
</dbReference>
<dbReference type="EMBL" id="BTGU01000010">
    <property type="protein sequence ID" value="GMN39935.1"/>
    <property type="molecule type" value="Genomic_DNA"/>
</dbReference>
<comment type="caution">
    <text evidence="3">The sequence shown here is derived from an EMBL/GenBank/DDBJ whole genome shotgun (WGS) entry which is preliminary data.</text>
</comment>
<proteinExistence type="predicted"/>
<evidence type="ECO:0000256" key="2">
    <source>
        <dbReference type="SAM" id="Phobius"/>
    </source>
</evidence>
<dbReference type="AlphaFoldDB" id="A0AA87ZUT8"/>
<feature type="transmembrane region" description="Helical" evidence="2">
    <location>
        <begin position="308"/>
        <end position="332"/>
    </location>
</feature>
<feature type="transmembrane region" description="Helical" evidence="2">
    <location>
        <begin position="107"/>
        <end position="129"/>
    </location>
</feature>
<accession>A0AA87ZUT8</accession>
<feature type="region of interest" description="Disordered" evidence="1">
    <location>
        <begin position="411"/>
        <end position="439"/>
    </location>
</feature>
<dbReference type="PANTHER" id="PTHR36060">
    <property type="entry name" value="OS02G0272400 PROTEIN"/>
    <property type="match status" value="1"/>
</dbReference>